<proteinExistence type="predicted"/>
<dbReference type="Pfam" id="PF01527">
    <property type="entry name" value="HTH_Tnp_1"/>
    <property type="match status" value="1"/>
</dbReference>
<name>X1C5X0_9ZZZZ</name>
<dbReference type="InterPro" id="IPR002514">
    <property type="entry name" value="Transposase_8"/>
</dbReference>
<dbReference type="GO" id="GO:0006313">
    <property type="term" value="P:DNA transposition"/>
    <property type="evidence" value="ECO:0007669"/>
    <property type="project" value="InterPro"/>
</dbReference>
<protein>
    <recommendedName>
        <fullName evidence="3">HTH psq-type domain-containing protein</fullName>
    </recommendedName>
</protein>
<evidence type="ECO:0000313" key="2">
    <source>
        <dbReference type="EMBL" id="GAG79791.1"/>
    </source>
</evidence>
<dbReference type="GO" id="GO:0004803">
    <property type="term" value="F:transposase activity"/>
    <property type="evidence" value="ECO:0007669"/>
    <property type="project" value="InterPro"/>
</dbReference>
<dbReference type="EMBL" id="BART01016286">
    <property type="protein sequence ID" value="GAG79791.1"/>
    <property type="molecule type" value="Genomic_DNA"/>
</dbReference>
<dbReference type="Gene3D" id="1.10.10.10">
    <property type="entry name" value="Winged helix-like DNA-binding domain superfamily/Winged helix DNA-binding domain"/>
    <property type="match status" value="1"/>
</dbReference>
<dbReference type="SUPFAM" id="SSF46689">
    <property type="entry name" value="Homeodomain-like"/>
    <property type="match status" value="1"/>
</dbReference>
<reference evidence="2" key="1">
    <citation type="journal article" date="2014" name="Front. Microbiol.">
        <title>High frequency of phylogenetically diverse reductive dehalogenase-homologous genes in deep subseafloor sedimentary metagenomes.</title>
        <authorList>
            <person name="Kawai M."/>
            <person name="Futagami T."/>
            <person name="Toyoda A."/>
            <person name="Takaki Y."/>
            <person name="Nishi S."/>
            <person name="Hori S."/>
            <person name="Arai W."/>
            <person name="Tsubouchi T."/>
            <person name="Morono Y."/>
            <person name="Uchiyama I."/>
            <person name="Ito T."/>
            <person name="Fujiyama A."/>
            <person name="Inagaki F."/>
            <person name="Takami H."/>
        </authorList>
    </citation>
    <scope>NUCLEOTIDE SEQUENCE</scope>
    <source>
        <strain evidence="2">Expedition CK06-06</strain>
    </source>
</reference>
<dbReference type="InterPro" id="IPR036388">
    <property type="entry name" value="WH-like_DNA-bd_sf"/>
</dbReference>
<keyword evidence="1" id="KW-0175">Coiled coil</keyword>
<organism evidence="2">
    <name type="scientific">marine sediment metagenome</name>
    <dbReference type="NCBI Taxonomy" id="412755"/>
    <lineage>
        <taxon>unclassified sequences</taxon>
        <taxon>metagenomes</taxon>
        <taxon>ecological metagenomes</taxon>
    </lineage>
</organism>
<accession>X1C5X0</accession>
<gene>
    <name evidence="2" type="ORF">S01H4_31365</name>
</gene>
<dbReference type="AlphaFoldDB" id="X1C5X0"/>
<dbReference type="InterPro" id="IPR009057">
    <property type="entry name" value="Homeodomain-like_sf"/>
</dbReference>
<feature type="coiled-coil region" evidence="1">
    <location>
        <begin position="61"/>
        <end position="88"/>
    </location>
</feature>
<dbReference type="GO" id="GO:0003677">
    <property type="term" value="F:DNA binding"/>
    <property type="evidence" value="ECO:0007669"/>
    <property type="project" value="InterPro"/>
</dbReference>
<comment type="caution">
    <text evidence="2">The sequence shown here is derived from an EMBL/GenBank/DDBJ whole genome shotgun (WGS) entry which is preliminary data.</text>
</comment>
<evidence type="ECO:0008006" key="3">
    <source>
        <dbReference type="Google" id="ProtNLM"/>
    </source>
</evidence>
<evidence type="ECO:0000256" key="1">
    <source>
        <dbReference type="SAM" id="Coils"/>
    </source>
</evidence>
<sequence length="116" mass="13474">MRVRRSFSDEFKKQVVESIVSGSATQAEIAREYKISPVLIIRWKKDYKAGKFFENVSSHDMAKLELRIRELERLLGKLTLENEMLKRARDLNTKGKKEDLSIVTSRDWEQSQGGAK</sequence>